<dbReference type="PATRIC" id="fig|1392007.3.peg.78"/>
<dbReference type="Proteomes" id="UP000018559">
    <property type="component" value="Unassembled WGS sequence"/>
</dbReference>
<comment type="caution">
    <text evidence="1">The sequence shown here is derived from an EMBL/GenBank/DDBJ whole genome shotgun (WGS) entry which is preliminary data.</text>
</comment>
<organism evidence="1 2">
    <name type="scientific">Ligilactobacillus equi DPC 6820</name>
    <dbReference type="NCBI Taxonomy" id="1392007"/>
    <lineage>
        <taxon>Bacteria</taxon>
        <taxon>Bacillati</taxon>
        <taxon>Bacillota</taxon>
        <taxon>Bacilli</taxon>
        <taxon>Lactobacillales</taxon>
        <taxon>Lactobacillaceae</taxon>
        <taxon>Ligilactobacillus</taxon>
    </lineage>
</organism>
<keyword evidence="2" id="KW-1185">Reference proteome</keyword>
<evidence type="ECO:0000313" key="1">
    <source>
        <dbReference type="EMBL" id="ETA75095.1"/>
    </source>
</evidence>
<dbReference type="AlphaFoldDB" id="V7I0M0"/>
<protein>
    <submittedName>
        <fullName evidence="1">Uncharacterized protein</fullName>
    </submittedName>
</protein>
<gene>
    <name evidence="1" type="ORF">LEQ_1153</name>
</gene>
<proteinExistence type="predicted"/>
<dbReference type="EMBL" id="AWWH01000011">
    <property type="protein sequence ID" value="ETA75095.1"/>
    <property type="molecule type" value="Genomic_DNA"/>
</dbReference>
<evidence type="ECO:0000313" key="2">
    <source>
        <dbReference type="Proteomes" id="UP000018559"/>
    </source>
</evidence>
<reference evidence="1 2" key="1">
    <citation type="journal article" date="2014" name="Genome Announc.">
        <title>The Genome of the Predominant Equine Lactobacillus Species, Lactobacillus equi, Is Reflective of Its Lifestyle Adaptations to an Herbivorous Host.</title>
        <authorList>
            <person name="O'Donnell M.M."/>
            <person name="Harris H.M."/>
            <person name="O'Toole P.W."/>
            <person name="Ross R.P."/>
        </authorList>
    </citation>
    <scope>NUCLEOTIDE SEQUENCE [LARGE SCALE GENOMIC DNA]</scope>
    <source>
        <strain evidence="1 2">DPC 6820</strain>
    </source>
</reference>
<sequence>MAMADLMPLANMFSNAGKNTTEDQAIELLVKFQANQDKLLNWFDTVFKPGFGEEIAAAYHNNGVKLIQIMQLIANETTKLNNVNQRKKKQKYLGKQNAKSK</sequence>
<accession>V7I0M0</accession>
<name>V7I0M0_9LACO</name>